<name>A0ABY1CAF9_MYXFU</name>
<dbReference type="InterPro" id="IPR019734">
    <property type="entry name" value="TPR_rpt"/>
</dbReference>
<evidence type="ECO:0000256" key="3">
    <source>
        <dbReference type="ARBA" id="ARBA00022777"/>
    </source>
</evidence>
<reference evidence="9 10" key="1">
    <citation type="submission" date="2016-10" db="EMBL/GenBank/DDBJ databases">
        <authorList>
            <person name="Varghese N."/>
            <person name="Submissions S."/>
        </authorList>
    </citation>
    <scope>NUCLEOTIDE SEQUENCE [LARGE SCALE GENOMIC DNA]</scope>
    <source>
        <strain evidence="9 10">DSM 16525</strain>
    </source>
</reference>
<comment type="caution">
    <text evidence="9">The sequence shown here is derived from an EMBL/GenBank/DDBJ whole genome shotgun (WGS) entry which is preliminary data.</text>
</comment>
<dbReference type="EMBL" id="FOIB01000003">
    <property type="protein sequence ID" value="SET84958.1"/>
    <property type="molecule type" value="Genomic_DNA"/>
</dbReference>
<sequence length="648" mass="71202">MALQPGDRFGRYELMSWLGRGGMAETWRARWMGDAGVTKSVLIKKVLPEFVADDAFVSMFVNEARISATLSHGNIAQVFDFGRVDEQYYLAMELVDGAPLHRIMKRAAQTGLPRLPVPIATYIALEMCRGLHYAHTRTDDKGVPLGIVHRDISPDNVLVSYEGQVKIVDFGIAKARMARNFQTEPGVVKGKYLFFSPEQARGREVDARTDVWATGLVLYEMLCGQTPVSGSQAAVMMKMANGEFPSPREVYPGLPEELDDIVMKALSVDLSARYESANAFADALAGFLYSYSPRFSTMNLAYLARVLFRGDMAQEGRELSVPPSFIDDLTLWREQAERPTQVPPARGLALAAIEVSPPVVDKQPVAPTGHRASSTSRGMLVGAAVVVGAILGGIYWSSGEPLSQSSEAQVNSSYPIPGQMGDTLPGAEEALRTAQRALDSGDFRSAVDFAEQCLGIVPDHSQCLLISGASLARDGRFTEAVHQYQRFVHRHPRHGFVPTVRTLIEEYTRRGAEEQSVQPAGGDAATPPGSAPSPSEAPPGFKVIYDKETPALVKSAESPVVRDVIREARGLMGARKYRDAIGVAEWCAKLEPSNAECRLVLGDIYVQLKLSEFAAHNYRRFLELAPNNEARRPRVTKWLKRYDSNRKP</sequence>
<dbReference type="InterPro" id="IPR011009">
    <property type="entry name" value="Kinase-like_dom_sf"/>
</dbReference>
<evidence type="ECO:0000256" key="5">
    <source>
        <dbReference type="PROSITE-ProRule" id="PRU00339"/>
    </source>
</evidence>
<dbReference type="Pfam" id="PF00069">
    <property type="entry name" value="Pkinase"/>
    <property type="match status" value="1"/>
</dbReference>
<evidence type="ECO:0000313" key="10">
    <source>
        <dbReference type="Proteomes" id="UP000183760"/>
    </source>
</evidence>
<protein>
    <submittedName>
        <fullName evidence="9">Serine/threonine protein kinase</fullName>
    </submittedName>
</protein>
<dbReference type="Pfam" id="PF13432">
    <property type="entry name" value="TPR_16"/>
    <property type="match status" value="2"/>
</dbReference>
<dbReference type="Gene3D" id="1.25.40.10">
    <property type="entry name" value="Tetratricopeptide repeat domain"/>
    <property type="match status" value="2"/>
</dbReference>
<keyword evidence="2 6" id="KW-0547">Nucleotide-binding</keyword>
<evidence type="ECO:0000259" key="8">
    <source>
        <dbReference type="PROSITE" id="PS50011"/>
    </source>
</evidence>
<dbReference type="InterPro" id="IPR017441">
    <property type="entry name" value="Protein_kinase_ATP_BS"/>
</dbReference>
<dbReference type="PANTHER" id="PTHR43289">
    <property type="entry name" value="MITOGEN-ACTIVATED PROTEIN KINASE KINASE KINASE 20-RELATED"/>
    <property type="match status" value="1"/>
</dbReference>
<dbReference type="InterPro" id="IPR008266">
    <property type="entry name" value="Tyr_kinase_AS"/>
</dbReference>
<dbReference type="SUPFAM" id="SSF48452">
    <property type="entry name" value="TPR-like"/>
    <property type="match status" value="1"/>
</dbReference>
<accession>A0ABY1CAF9</accession>
<keyword evidence="9" id="KW-0723">Serine/threonine-protein kinase</keyword>
<proteinExistence type="predicted"/>
<dbReference type="PROSITE" id="PS50011">
    <property type="entry name" value="PROTEIN_KINASE_DOM"/>
    <property type="match status" value="1"/>
</dbReference>
<keyword evidence="4 6" id="KW-0067">ATP-binding</keyword>
<dbReference type="GO" id="GO:0004674">
    <property type="term" value="F:protein serine/threonine kinase activity"/>
    <property type="evidence" value="ECO:0007669"/>
    <property type="project" value="UniProtKB-KW"/>
</dbReference>
<evidence type="ECO:0000256" key="1">
    <source>
        <dbReference type="ARBA" id="ARBA00022679"/>
    </source>
</evidence>
<keyword evidence="1" id="KW-0808">Transferase</keyword>
<evidence type="ECO:0000256" key="6">
    <source>
        <dbReference type="PROSITE-ProRule" id="PRU10141"/>
    </source>
</evidence>
<dbReference type="RefSeq" id="WP_074952547.1">
    <property type="nucleotide sequence ID" value="NZ_FOIB01000003.1"/>
</dbReference>
<dbReference type="Gene3D" id="1.10.510.10">
    <property type="entry name" value="Transferase(Phosphotransferase) domain 1"/>
    <property type="match status" value="1"/>
</dbReference>
<dbReference type="PROSITE" id="PS00109">
    <property type="entry name" value="PROTEIN_KINASE_TYR"/>
    <property type="match status" value="1"/>
</dbReference>
<feature type="domain" description="Protein kinase" evidence="8">
    <location>
        <begin position="12"/>
        <end position="288"/>
    </location>
</feature>
<feature type="region of interest" description="Disordered" evidence="7">
    <location>
        <begin position="509"/>
        <end position="540"/>
    </location>
</feature>
<dbReference type="Proteomes" id="UP000183760">
    <property type="component" value="Unassembled WGS sequence"/>
</dbReference>
<dbReference type="PANTHER" id="PTHR43289:SF6">
    <property type="entry name" value="SERINE_THREONINE-PROTEIN KINASE NEKL-3"/>
    <property type="match status" value="1"/>
</dbReference>
<dbReference type="InterPro" id="IPR011990">
    <property type="entry name" value="TPR-like_helical_dom_sf"/>
</dbReference>
<feature type="binding site" evidence="6">
    <location>
        <position position="45"/>
    </location>
    <ligand>
        <name>ATP</name>
        <dbReference type="ChEBI" id="CHEBI:30616"/>
    </ligand>
</feature>
<keyword evidence="3 9" id="KW-0418">Kinase</keyword>
<dbReference type="SUPFAM" id="SSF56112">
    <property type="entry name" value="Protein kinase-like (PK-like)"/>
    <property type="match status" value="1"/>
</dbReference>
<feature type="repeat" description="TPR" evidence="5">
    <location>
        <begin position="595"/>
        <end position="628"/>
    </location>
</feature>
<keyword evidence="10" id="KW-1185">Reference proteome</keyword>
<organism evidence="9 10">
    <name type="scientific">Myxococcus fulvus</name>
    <dbReference type="NCBI Taxonomy" id="33"/>
    <lineage>
        <taxon>Bacteria</taxon>
        <taxon>Pseudomonadati</taxon>
        <taxon>Myxococcota</taxon>
        <taxon>Myxococcia</taxon>
        <taxon>Myxococcales</taxon>
        <taxon>Cystobacterineae</taxon>
        <taxon>Myxococcaceae</taxon>
        <taxon>Myxococcus</taxon>
    </lineage>
</organism>
<gene>
    <name evidence="9" type="ORF">SAMN05443572_103493</name>
</gene>
<dbReference type="PROSITE" id="PS50005">
    <property type="entry name" value="TPR"/>
    <property type="match status" value="1"/>
</dbReference>
<feature type="compositionally biased region" description="Low complexity" evidence="7">
    <location>
        <begin position="519"/>
        <end position="528"/>
    </location>
</feature>
<evidence type="ECO:0000256" key="7">
    <source>
        <dbReference type="SAM" id="MobiDB-lite"/>
    </source>
</evidence>
<evidence type="ECO:0000256" key="2">
    <source>
        <dbReference type="ARBA" id="ARBA00022741"/>
    </source>
</evidence>
<keyword evidence="5" id="KW-0802">TPR repeat</keyword>
<evidence type="ECO:0000313" key="9">
    <source>
        <dbReference type="EMBL" id="SET84958.1"/>
    </source>
</evidence>
<evidence type="ECO:0000256" key="4">
    <source>
        <dbReference type="ARBA" id="ARBA00022840"/>
    </source>
</evidence>
<dbReference type="InterPro" id="IPR000719">
    <property type="entry name" value="Prot_kinase_dom"/>
</dbReference>
<dbReference type="PROSITE" id="PS00107">
    <property type="entry name" value="PROTEIN_KINASE_ATP"/>
    <property type="match status" value="1"/>
</dbReference>
<dbReference type="CDD" id="cd14014">
    <property type="entry name" value="STKc_PknB_like"/>
    <property type="match status" value="1"/>
</dbReference>
<dbReference type="Gene3D" id="3.30.200.20">
    <property type="entry name" value="Phosphorylase Kinase, domain 1"/>
    <property type="match status" value="1"/>
</dbReference>